<feature type="domain" description="HTH tetR-type" evidence="6">
    <location>
        <begin position="12"/>
        <end position="72"/>
    </location>
</feature>
<proteinExistence type="predicted"/>
<keyword evidence="8" id="KW-1185">Reference proteome</keyword>
<keyword evidence="1" id="KW-0678">Repressor</keyword>
<dbReference type="InterPro" id="IPR001647">
    <property type="entry name" value="HTH_TetR"/>
</dbReference>
<evidence type="ECO:0000256" key="3">
    <source>
        <dbReference type="ARBA" id="ARBA00023125"/>
    </source>
</evidence>
<dbReference type="InterPro" id="IPR009057">
    <property type="entry name" value="Homeodomain-like_sf"/>
</dbReference>
<dbReference type="PANTHER" id="PTHR30055:SF200">
    <property type="entry name" value="HTH-TYPE TRANSCRIPTIONAL REPRESSOR BDCR"/>
    <property type="match status" value="1"/>
</dbReference>
<sequence>MSTPQRTRKTPAARAAEIRTAAADLAREQGLAALTLRAVAERAGVASGLVAHYTESMDDVVAEAFADVVGAELADVRTIVADAPERRLALLFDAILGGDRRDVTLVWVEAWAQARRNPALSGAIDEQMAAWQVFVAEIISDGSRGGVFATEDPDAVAAQLLAMMDGLAAHAMARGADPAPFVARLARASEVLLGAEPGTVTAG</sequence>
<feature type="DNA-binding region" description="H-T-H motif" evidence="5">
    <location>
        <begin position="35"/>
        <end position="54"/>
    </location>
</feature>
<keyword evidence="3 5" id="KW-0238">DNA-binding</keyword>
<evidence type="ECO:0000256" key="5">
    <source>
        <dbReference type="PROSITE-ProRule" id="PRU00335"/>
    </source>
</evidence>
<keyword evidence="4" id="KW-0804">Transcription</keyword>
<dbReference type="PANTHER" id="PTHR30055">
    <property type="entry name" value="HTH-TYPE TRANSCRIPTIONAL REGULATOR RUTR"/>
    <property type="match status" value="1"/>
</dbReference>
<dbReference type="Gene3D" id="1.10.357.10">
    <property type="entry name" value="Tetracycline Repressor, domain 2"/>
    <property type="match status" value="1"/>
</dbReference>
<evidence type="ECO:0000256" key="2">
    <source>
        <dbReference type="ARBA" id="ARBA00023015"/>
    </source>
</evidence>
<organism evidence="7 8">
    <name type="scientific">Microbacterium candidum</name>
    <dbReference type="NCBI Taxonomy" id="3041922"/>
    <lineage>
        <taxon>Bacteria</taxon>
        <taxon>Bacillati</taxon>
        <taxon>Actinomycetota</taxon>
        <taxon>Actinomycetes</taxon>
        <taxon>Micrococcales</taxon>
        <taxon>Microbacteriaceae</taxon>
        <taxon>Microbacterium</taxon>
    </lineage>
</organism>
<dbReference type="Pfam" id="PF13977">
    <property type="entry name" value="TetR_C_6"/>
    <property type="match status" value="1"/>
</dbReference>
<dbReference type="InterPro" id="IPR036271">
    <property type="entry name" value="Tet_transcr_reg_TetR-rel_C_sf"/>
</dbReference>
<evidence type="ECO:0000313" key="8">
    <source>
        <dbReference type="Proteomes" id="UP001235064"/>
    </source>
</evidence>
<evidence type="ECO:0000313" key="7">
    <source>
        <dbReference type="EMBL" id="MDL9978570.1"/>
    </source>
</evidence>
<dbReference type="Pfam" id="PF00440">
    <property type="entry name" value="TetR_N"/>
    <property type="match status" value="1"/>
</dbReference>
<comment type="caution">
    <text evidence="7">The sequence shown here is derived from an EMBL/GenBank/DDBJ whole genome shotgun (WGS) entry which is preliminary data.</text>
</comment>
<dbReference type="RefSeq" id="WP_286287102.1">
    <property type="nucleotide sequence ID" value="NZ_JASXSZ010000001.1"/>
</dbReference>
<dbReference type="PROSITE" id="PS50977">
    <property type="entry name" value="HTH_TETR_2"/>
    <property type="match status" value="1"/>
</dbReference>
<keyword evidence="2" id="KW-0805">Transcription regulation</keyword>
<evidence type="ECO:0000256" key="1">
    <source>
        <dbReference type="ARBA" id="ARBA00022491"/>
    </source>
</evidence>
<dbReference type="EMBL" id="JASXSZ010000001">
    <property type="protein sequence ID" value="MDL9978570.1"/>
    <property type="molecule type" value="Genomic_DNA"/>
</dbReference>
<protein>
    <submittedName>
        <fullName evidence="7">TetR family transcriptional regulator C-terminal domain-containing protein</fullName>
    </submittedName>
</protein>
<gene>
    <name evidence="7" type="ORF">QSV35_04430</name>
</gene>
<accession>A0ABT7MVX8</accession>
<dbReference type="InterPro" id="IPR050109">
    <property type="entry name" value="HTH-type_TetR-like_transc_reg"/>
</dbReference>
<reference evidence="7 8" key="1">
    <citation type="submission" date="2023-06" db="EMBL/GenBank/DDBJ databases">
        <title>Microbacterium sp. nov., isolated from a waste landfill.</title>
        <authorList>
            <person name="Wen W."/>
        </authorList>
    </citation>
    <scope>NUCLEOTIDE SEQUENCE [LARGE SCALE GENOMIC DNA]</scope>
    <source>
        <strain evidence="7 8">ASV49</strain>
    </source>
</reference>
<name>A0ABT7MVX8_9MICO</name>
<dbReference type="SUPFAM" id="SSF46689">
    <property type="entry name" value="Homeodomain-like"/>
    <property type="match status" value="1"/>
</dbReference>
<dbReference type="Proteomes" id="UP001235064">
    <property type="component" value="Unassembled WGS sequence"/>
</dbReference>
<evidence type="ECO:0000259" key="6">
    <source>
        <dbReference type="PROSITE" id="PS50977"/>
    </source>
</evidence>
<dbReference type="SUPFAM" id="SSF48498">
    <property type="entry name" value="Tetracyclin repressor-like, C-terminal domain"/>
    <property type="match status" value="1"/>
</dbReference>
<dbReference type="InterPro" id="IPR039538">
    <property type="entry name" value="BetI_C"/>
</dbReference>
<evidence type="ECO:0000256" key="4">
    <source>
        <dbReference type="ARBA" id="ARBA00023163"/>
    </source>
</evidence>